<accession>A0A078F9Y7</accession>
<dbReference type="AlphaFoldDB" id="A0A078F9Y7"/>
<dbReference type="GO" id="GO:0003723">
    <property type="term" value="F:RNA binding"/>
    <property type="evidence" value="ECO:0007669"/>
    <property type="project" value="InterPro"/>
</dbReference>
<evidence type="ECO:0000313" key="1">
    <source>
        <dbReference type="EMBL" id="CAF1923941.1"/>
    </source>
</evidence>
<organism evidence="2 3">
    <name type="scientific">Brassica napus</name>
    <name type="common">Rape</name>
    <dbReference type="NCBI Taxonomy" id="3708"/>
    <lineage>
        <taxon>Eukaryota</taxon>
        <taxon>Viridiplantae</taxon>
        <taxon>Streptophyta</taxon>
        <taxon>Embryophyta</taxon>
        <taxon>Tracheophyta</taxon>
        <taxon>Spermatophyta</taxon>
        <taxon>Magnoliopsida</taxon>
        <taxon>eudicotyledons</taxon>
        <taxon>Gunneridae</taxon>
        <taxon>Pentapetalae</taxon>
        <taxon>rosids</taxon>
        <taxon>malvids</taxon>
        <taxon>Brassicales</taxon>
        <taxon>Brassicaceae</taxon>
        <taxon>Brassiceae</taxon>
        <taxon>Brassica</taxon>
    </lineage>
</organism>
<dbReference type="Proteomes" id="UP000028999">
    <property type="component" value="Unassembled WGS sequence"/>
</dbReference>
<protein>
    <submittedName>
        <fullName evidence="1">(rape) hypothetical protein</fullName>
    </submittedName>
    <submittedName>
        <fullName evidence="2">BnaC05g04190D protein</fullName>
    </submittedName>
</protein>
<keyword evidence="3" id="KW-1185">Reference proteome</keyword>
<dbReference type="STRING" id="3708.A0A078F9Y7"/>
<proteinExistence type="predicted"/>
<dbReference type="Gramene" id="CDY10176">
    <property type="protein sequence ID" value="CDY10176"/>
    <property type="gene ID" value="GSBRNA2T00031991001"/>
</dbReference>
<evidence type="ECO:0000313" key="2">
    <source>
        <dbReference type="EMBL" id="CDY10176.1"/>
    </source>
</evidence>
<sequence>MTFPGTWITRLWTKLAKRKEFSENMDYNLPLKTYGDDIKAFLYLHDNVYYPSPIKLLESSCDRESFKENGGNASYHKTSSAWGALLNACRIHKNVDLAEEITEKLLSMGSIESSVYLLLSNIYADAGMWEMVNSVRRK</sequence>
<dbReference type="Pfam" id="PF20431">
    <property type="entry name" value="E_motif"/>
    <property type="match status" value="1"/>
</dbReference>
<dbReference type="InterPro" id="IPR046848">
    <property type="entry name" value="E_motif"/>
</dbReference>
<dbReference type="EMBL" id="LK032001">
    <property type="protein sequence ID" value="CDY10176.1"/>
    <property type="molecule type" value="Genomic_DNA"/>
</dbReference>
<evidence type="ECO:0000313" key="3">
    <source>
        <dbReference type="Proteomes" id="UP000028999"/>
    </source>
</evidence>
<reference evidence="1" key="3">
    <citation type="submission" date="2021-01" db="EMBL/GenBank/DDBJ databases">
        <authorList>
            <consortium name="Genoscope - CEA"/>
            <person name="William W."/>
        </authorList>
    </citation>
    <scope>NUCLEOTIDE SEQUENCE</scope>
</reference>
<name>A0A078F9Y7_BRANA</name>
<reference evidence="2" key="2">
    <citation type="submission" date="2014-06" db="EMBL/GenBank/DDBJ databases">
        <authorList>
            <person name="Genoscope - CEA"/>
        </authorList>
    </citation>
    <scope>NUCLEOTIDE SEQUENCE</scope>
</reference>
<gene>
    <name evidence="2" type="primary">BnaC05g04190D</name>
    <name evidence="1" type="ORF">DARMORV10_C05P04440.1</name>
    <name evidence="2" type="ORF">GSBRNA2T00031991001</name>
</gene>
<dbReference type="Proteomes" id="UP001295469">
    <property type="component" value="Chromosome C05"/>
</dbReference>
<dbReference type="InterPro" id="IPR046960">
    <property type="entry name" value="PPR_At4g14850-like_plant"/>
</dbReference>
<dbReference type="PANTHER" id="PTHR47926">
    <property type="entry name" value="PENTATRICOPEPTIDE REPEAT-CONTAINING PROTEIN"/>
    <property type="match status" value="1"/>
</dbReference>
<dbReference type="EMBL" id="HG994369">
    <property type="protein sequence ID" value="CAF1923941.1"/>
    <property type="molecule type" value="Genomic_DNA"/>
</dbReference>
<dbReference type="GO" id="GO:0009451">
    <property type="term" value="P:RNA modification"/>
    <property type="evidence" value="ECO:0007669"/>
    <property type="project" value="InterPro"/>
</dbReference>
<dbReference type="PaxDb" id="3708-A0A078F9Y7"/>
<reference evidence="2 3" key="1">
    <citation type="journal article" date="2014" name="Science">
        <title>Plant genetics. Early allopolyploid evolution in the post-Neolithic Brassica napus oilseed genome.</title>
        <authorList>
            <person name="Chalhoub B."/>
            <person name="Denoeud F."/>
            <person name="Liu S."/>
            <person name="Parkin I.A."/>
            <person name="Tang H."/>
            <person name="Wang X."/>
            <person name="Chiquet J."/>
            <person name="Belcram H."/>
            <person name="Tong C."/>
            <person name="Samans B."/>
            <person name="Correa M."/>
            <person name="Da Silva C."/>
            <person name="Just J."/>
            <person name="Falentin C."/>
            <person name="Koh C.S."/>
            <person name="Le Clainche I."/>
            <person name="Bernard M."/>
            <person name="Bento P."/>
            <person name="Noel B."/>
            <person name="Labadie K."/>
            <person name="Alberti A."/>
            <person name="Charles M."/>
            <person name="Arnaud D."/>
            <person name="Guo H."/>
            <person name="Daviaud C."/>
            <person name="Alamery S."/>
            <person name="Jabbari K."/>
            <person name="Zhao M."/>
            <person name="Edger P.P."/>
            <person name="Chelaifa H."/>
            <person name="Tack D."/>
            <person name="Lassalle G."/>
            <person name="Mestiri I."/>
            <person name="Schnel N."/>
            <person name="Le Paslier M.C."/>
            <person name="Fan G."/>
            <person name="Renault V."/>
            <person name="Bayer P.E."/>
            <person name="Golicz A.A."/>
            <person name="Manoli S."/>
            <person name="Lee T.H."/>
            <person name="Thi V.H."/>
            <person name="Chalabi S."/>
            <person name="Hu Q."/>
            <person name="Fan C."/>
            <person name="Tollenaere R."/>
            <person name="Lu Y."/>
            <person name="Battail C."/>
            <person name="Shen J."/>
            <person name="Sidebottom C.H."/>
            <person name="Wang X."/>
            <person name="Canaguier A."/>
            <person name="Chauveau A."/>
            <person name="Berard A."/>
            <person name="Deniot G."/>
            <person name="Guan M."/>
            <person name="Liu Z."/>
            <person name="Sun F."/>
            <person name="Lim Y.P."/>
            <person name="Lyons E."/>
            <person name="Town C.D."/>
            <person name="Bancroft I."/>
            <person name="Wang X."/>
            <person name="Meng J."/>
            <person name="Ma J."/>
            <person name="Pires J.C."/>
            <person name="King G.J."/>
            <person name="Brunel D."/>
            <person name="Delourme R."/>
            <person name="Renard M."/>
            <person name="Aury J.M."/>
            <person name="Adams K.L."/>
            <person name="Batley J."/>
            <person name="Snowdon R.J."/>
            <person name="Tost J."/>
            <person name="Edwards D."/>
            <person name="Zhou Y."/>
            <person name="Hua W."/>
            <person name="Sharpe A.G."/>
            <person name="Paterson A.H."/>
            <person name="Guan C."/>
            <person name="Wincker P."/>
        </authorList>
    </citation>
    <scope>NUCLEOTIDE SEQUENCE [LARGE SCALE GENOMIC DNA]</scope>
    <source>
        <strain evidence="3">cv. Darmor-bzh</strain>
    </source>
</reference>